<keyword evidence="4 5" id="KW-0472">Membrane</keyword>
<sequence>MFEYGYTIIPSIVLGVLSRLSMLRIDSRQYPSYPQGTFSHLTLGIIAAALGSVAVPALAEKEFAAVTFLALAAQQFRDVRNLERQSLDNMEPTELVARGTAYIEDIAKAFEARNYMTILTSVIVSIVIFTLTQANIHKTLAILIGILIGFIAIIYFNRAISRQTIQDIADVYPAKIEFQGPLLTVNGVIIMNIGLKASREIYMKNGIAVEIIPKDENGIATLANLGQRQAIQHNAATQLGIRKDKDEPDFTPIARRDPHTGNVVMAIVSLEPDVECLVEAVKNTIVLESSKRKPLDSKAGRKAAD</sequence>
<evidence type="ECO:0000256" key="3">
    <source>
        <dbReference type="ARBA" id="ARBA00022989"/>
    </source>
</evidence>
<comment type="caution">
    <text evidence="6">The sequence shown here is derived from an EMBL/GenBank/DDBJ whole genome shotgun (WGS) entry which is preliminary data.</text>
</comment>
<accession>A0A419TA10</accession>
<protein>
    <recommendedName>
        <fullName evidence="8">YIEGIA protein</fullName>
    </recommendedName>
</protein>
<dbReference type="GO" id="GO:0005524">
    <property type="term" value="F:ATP binding"/>
    <property type="evidence" value="ECO:0007669"/>
    <property type="project" value="InterPro"/>
</dbReference>
<keyword evidence="2 5" id="KW-0812">Transmembrane</keyword>
<evidence type="ECO:0000256" key="4">
    <source>
        <dbReference type="ARBA" id="ARBA00023136"/>
    </source>
</evidence>
<organism evidence="6 7">
    <name type="scientific">Thermohalobacter berrensis</name>
    <dbReference type="NCBI Taxonomy" id="99594"/>
    <lineage>
        <taxon>Bacteria</taxon>
        <taxon>Bacillati</taxon>
        <taxon>Bacillota</taxon>
        <taxon>Tissierellia</taxon>
        <taxon>Tissierellales</taxon>
        <taxon>Thermohalobacteraceae</taxon>
        <taxon>Thermohalobacter</taxon>
    </lineage>
</organism>
<feature type="transmembrane region" description="Helical" evidence="5">
    <location>
        <begin position="115"/>
        <end position="132"/>
    </location>
</feature>
<dbReference type="AlphaFoldDB" id="A0A419TA10"/>
<keyword evidence="7" id="KW-1185">Reference proteome</keyword>
<proteinExistence type="predicted"/>
<dbReference type="EMBL" id="MCIB01000001">
    <property type="protein sequence ID" value="RKD34319.1"/>
    <property type="molecule type" value="Genomic_DNA"/>
</dbReference>
<dbReference type="GO" id="GO:0005886">
    <property type="term" value="C:plasma membrane"/>
    <property type="evidence" value="ECO:0007669"/>
    <property type="project" value="UniProtKB-SubCell"/>
</dbReference>
<reference evidence="6 7" key="1">
    <citation type="submission" date="2016-08" db="EMBL/GenBank/DDBJ databases">
        <title>Novel Firmicutes and Novel Genomes.</title>
        <authorList>
            <person name="Poppleton D.I."/>
            <person name="Gribaldo S."/>
        </authorList>
    </citation>
    <scope>NUCLEOTIDE SEQUENCE [LARGE SCALE GENOMIC DNA]</scope>
    <source>
        <strain evidence="6 7">CTT3</strain>
    </source>
</reference>
<evidence type="ECO:0008006" key="8">
    <source>
        <dbReference type="Google" id="ProtNLM"/>
    </source>
</evidence>
<comment type="subcellular location">
    <subcellularLocation>
        <location evidence="1">Cell membrane</location>
        <topology evidence="1">Multi-pass membrane protein</topology>
    </subcellularLocation>
</comment>
<feature type="transmembrane region" description="Helical" evidence="5">
    <location>
        <begin position="6"/>
        <end position="25"/>
    </location>
</feature>
<name>A0A419TA10_9FIRM</name>
<evidence type="ECO:0000313" key="6">
    <source>
        <dbReference type="EMBL" id="RKD34319.1"/>
    </source>
</evidence>
<dbReference type="OrthoDB" id="1846546at2"/>
<dbReference type="Pfam" id="PF14045">
    <property type="entry name" value="YIEGIA"/>
    <property type="match status" value="1"/>
</dbReference>
<evidence type="ECO:0000256" key="2">
    <source>
        <dbReference type="ARBA" id="ARBA00022692"/>
    </source>
</evidence>
<dbReference type="InterPro" id="IPR036640">
    <property type="entry name" value="ABC1_TM_sf"/>
</dbReference>
<dbReference type="Proteomes" id="UP000284177">
    <property type="component" value="Unassembled WGS sequence"/>
</dbReference>
<evidence type="ECO:0000256" key="1">
    <source>
        <dbReference type="ARBA" id="ARBA00004651"/>
    </source>
</evidence>
<feature type="transmembrane region" description="Helical" evidence="5">
    <location>
        <begin position="176"/>
        <end position="195"/>
    </location>
</feature>
<dbReference type="SUPFAM" id="SSF90123">
    <property type="entry name" value="ABC transporter transmembrane region"/>
    <property type="match status" value="1"/>
</dbReference>
<dbReference type="RefSeq" id="WP_120166085.1">
    <property type="nucleotide sequence ID" value="NZ_MCIB01000001.1"/>
</dbReference>
<evidence type="ECO:0000256" key="5">
    <source>
        <dbReference type="SAM" id="Phobius"/>
    </source>
</evidence>
<dbReference type="InterPro" id="IPR025918">
    <property type="entry name" value="YIEGIA"/>
</dbReference>
<gene>
    <name evidence="6" type="ORF">BET03_00355</name>
</gene>
<feature type="transmembrane region" description="Helical" evidence="5">
    <location>
        <begin position="37"/>
        <end position="59"/>
    </location>
</feature>
<evidence type="ECO:0000313" key="7">
    <source>
        <dbReference type="Proteomes" id="UP000284177"/>
    </source>
</evidence>
<feature type="transmembrane region" description="Helical" evidence="5">
    <location>
        <begin position="139"/>
        <end position="156"/>
    </location>
</feature>
<keyword evidence="3 5" id="KW-1133">Transmembrane helix</keyword>